<dbReference type="Proteomes" id="UP000601041">
    <property type="component" value="Unassembled WGS sequence"/>
</dbReference>
<keyword evidence="2" id="KW-1185">Reference proteome</keyword>
<gene>
    <name evidence="1" type="ORF">RHAB21_04136</name>
</gene>
<reference evidence="1 2" key="1">
    <citation type="submission" date="2020-11" db="EMBL/GenBank/DDBJ databases">
        <authorList>
            <person name="Lassalle F."/>
        </authorList>
    </citation>
    <scope>NUCLEOTIDE SEQUENCE [LARGE SCALE GENOMIC DNA]</scope>
    <source>
        <strain evidence="1 2">AB21</strain>
    </source>
</reference>
<comment type="caution">
    <text evidence="1">The sequence shown here is derived from an EMBL/GenBank/DDBJ whole genome shotgun (WGS) entry which is preliminary data.</text>
</comment>
<name>A0ABN7JYW5_9HYPH</name>
<sequence>MSSAFLALWNDFPATLTDEYEAWHSHEHVPERLTTPGMGWARRYGTFVRPDNRYFTLYGLEDLKVLEQPAYLDLIRRPTDWSFSMRRHFLNVLRIPAIDFASQGRGLGGGLIALAYSVEKSAAHTRSATLAGVLQRLTLSGHILGFRIGLAEPNQPYEVFQQADVTNSNTLNVVVLIEGTTREMLEDVYEHVAEASTHALRPQCCLRSGVFNLLVSYQGTESASAREAVAVSRTMRWRFASSN</sequence>
<proteinExistence type="predicted"/>
<protein>
    <submittedName>
        <fullName evidence="1">Uncharacterized protein</fullName>
    </submittedName>
</protein>
<evidence type="ECO:0000313" key="2">
    <source>
        <dbReference type="Proteomes" id="UP000601041"/>
    </source>
</evidence>
<dbReference type="RefSeq" id="WP_142589163.1">
    <property type="nucleotide sequence ID" value="NZ_CABFWE030000011.1"/>
</dbReference>
<evidence type="ECO:0000313" key="1">
    <source>
        <dbReference type="EMBL" id="CAD7050225.1"/>
    </source>
</evidence>
<organism evidence="1 2">
    <name type="scientific">Pseudorhizobium halotolerans</name>
    <dbReference type="NCBI Taxonomy" id="1233081"/>
    <lineage>
        <taxon>Bacteria</taxon>
        <taxon>Pseudomonadati</taxon>
        <taxon>Pseudomonadota</taxon>
        <taxon>Alphaproteobacteria</taxon>
        <taxon>Hyphomicrobiales</taxon>
        <taxon>Rhizobiaceae</taxon>
        <taxon>Rhizobium/Agrobacterium group</taxon>
        <taxon>Pseudorhizobium</taxon>
    </lineage>
</organism>
<dbReference type="EMBL" id="CABFWE030000011">
    <property type="protein sequence ID" value="CAD7050225.1"/>
    <property type="molecule type" value="Genomic_DNA"/>
</dbReference>
<accession>A0ABN7JYW5</accession>